<dbReference type="Proteomes" id="UP000189229">
    <property type="component" value="Unassembled WGS sequence"/>
</dbReference>
<dbReference type="PROSITE" id="PS51674">
    <property type="entry name" value="4FE4S_WBL"/>
    <property type="match status" value="1"/>
</dbReference>
<evidence type="ECO:0000313" key="3">
    <source>
        <dbReference type="Proteomes" id="UP000189229"/>
    </source>
</evidence>
<gene>
    <name evidence="2" type="ORF">BZL30_1972</name>
</gene>
<comment type="caution">
    <text evidence="2">The sequence shown here is derived from an EMBL/GenBank/DDBJ whole genome shotgun (WGS) entry which is preliminary data.</text>
</comment>
<accession>A0A1V3XIF2</accession>
<proteinExistence type="predicted"/>
<reference evidence="2 3" key="1">
    <citation type="submission" date="2017-02" db="EMBL/GenBank/DDBJ databases">
        <title>Complete genome sequences of Mycobacterium kansasii strains isolated from rhesus macaques.</title>
        <authorList>
            <person name="Panda A."/>
            <person name="Nagaraj S."/>
            <person name="Zhao X."/>
            <person name="Tettelin H."/>
            <person name="Detolla L.J."/>
        </authorList>
    </citation>
    <scope>NUCLEOTIDE SEQUENCE [LARGE SCALE GENOMIC DNA]</scope>
    <source>
        <strain evidence="2 3">11-3813</strain>
    </source>
</reference>
<sequence length="61" mass="6986">MWDEPDPHADTDDENERVAFALSACRRCPELEPCRVWFSGFRPSQRPHGVTAGRLYPVGKK</sequence>
<protein>
    <recommendedName>
        <fullName evidence="1">4Fe-4S Wbl-type domain-containing protein</fullName>
    </recommendedName>
</protein>
<dbReference type="InterPro" id="IPR034768">
    <property type="entry name" value="4FE4S_WBL"/>
</dbReference>
<name>A0A1V3XIF2_MYCKA</name>
<evidence type="ECO:0000259" key="1">
    <source>
        <dbReference type="PROSITE" id="PS51674"/>
    </source>
</evidence>
<organism evidence="2 3">
    <name type="scientific">Mycobacterium kansasii</name>
    <dbReference type="NCBI Taxonomy" id="1768"/>
    <lineage>
        <taxon>Bacteria</taxon>
        <taxon>Bacillati</taxon>
        <taxon>Actinomycetota</taxon>
        <taxon>Actinomycetes</taxon>
        <taxon>Mycobacteriales</taxon>
        <taxon>Mycobacteriaceae</taxon>
        <taxon>Mycobacterium</taxon>
    </lineage>
</organism>
<evidence type="ECO:0000313" key="2">
    <source>
        <dbReference type="EMBL" id="OOK78556.1"/>
    </source>
</evidence>
<dbReference type="EMBL" id="MVBM01000002">
    <property type="protein sequence ID" value="OOK78556.1"/>
    <property type="molecule type" value="Genomic_DNA"/>
</dbReference>
<feature type="domain" description="4Fe-4S Wbl-type" evidence="1">
    <location>
        <begin position="1"/>
        <end position="61"/>
    </location>
</feature>
<dbReference type="AlphaFoldDB" id="A0A1V3XIF2"/>